<reference evidence="2" key="1">
    <citation type="submission" date="2016-02" db="EMBL/GenBank/DDBJ databases">
        <authorList>
            <person name="Holder M.E."/>
            <person name="Ajami N.J."/>
            <person name="Petrosino J.F."/>
        </authorList>
    </citation>
    <scope>NUCLEOTIDE SEQUENCE [LARGE SCALE GENOMIC DNA]</scope>
    <source>
        <strain evidence="2">DSM 12838</strain>
    </source>
</reference>
<dbReference type="EMBL" id="CP014230">
    <property type="protein sequence ID" value="AMD93055.1"/>
    <property type="molecule type" value="Genomic_DNA"/>
</dbReference>
<organism evidence="1 2">
    <name type="scientific">Desulfomicrobium orale DSM 12838</name>
    <dbReference type="NCBI Taxonomy" id="888061"/>
    <lineage>
        <taxon>Bacteria</taxon>
        <taxon>Pseudomonadati</taxon>
        <taxon>Thermodesulfobacteriota</taxon>
        <taxon>Desulfovibrionia</taxon>
        <taxon>Desulfovibrionales</taxon>
        <taxon>Desulfomicrobiaceae</taxon>
        <taxon>Desulfomicrobium</taxon>
    </lineage>
</organism>
<evidence type="ECO:0000313" key="2">
    <source>
        <dbReference type="Proteomes" id="UP000063964"/>
    </source>
</evidence>
<proteinExistence type="predicted"/>
<dbReference type="RefSeq" id="WP_066605747.1">
    <property type="nucleotide sequence ID" value="NZ_CP014230.1"/>
</dbReference>
<protein>
    <submittedName>
        <fullName evidence="1">Uncharacterized protein</fullName>
    </submittedName>
</protein>
<dbReference type="Proteomes" id="UP000063964">
    <property type="component" value="Chromosome"/>
</dbReference>
<sequence>MEQGFDLFSHWTFESFAPGSISRLKYDAFRQIQENASTCLRLLGEIEALDAALTDWARVSALVDRLSVEIGALVERLRIMNPVEFMDVRERFAKVDFYVRLAMDRAEEKTGPPYVRECSSWSGECAWLRNFLDGGERTVVLVVSPALYQYFVEVNALRHDLERTLCACDPADPARLAAVEEEARTLLHAGRLPRRLADELEIAAVDLAPGGGLLDVWSFIGTGDQRDFLGGERGVRAADMAGAWKRAVVRKFSPEAQIFRLNRGLADGEDGVTVVAHISKAAEPRPAVPAVSDAAAFRSRLRGVLPQVTHLHVFRGEEESVRPDQCRSLYDLLCLCLDRGLSQVFAFAGEPGKGMAGVKRMRLDVPVTVDVFNLEDAFFPSVAERAVISVEDVRSIPAWSFLLGLACPAVSWPPFPQEKTALRHHGSYAVLSQFFMHCTLRLKRNLFAVECHCSDHAEKYVRFCFKGVCRGEGGQSGRREILRRILEDEGFLVHTCGEYLEAVRTAGDDVPLQRNLVCLGVLVAWIQTSGERELEALGPERGLEAFRTLLAGTVDQD</sequence>
<dbReference type="STRING" id="888061.AXF15_08075"/>
<dbReference type="OrthoDB" id="9760711at2"/>
<keyword evidence="2" id="KW-1185">Reference proteome</keyword>
<dbReference type="KEGG" id="doa:AXF15_08075"/>
<dbReference type="AlphaFoldDB" id="A0A0X8JQH1"/>
<gene>
    <name evidence="1" type="ORF">AXF15_08075</name>
</gene>
<name>A0A0X8JQH1_9BACT</name>
<evidence type="ECO:0000313" key="1">
    <source>
        <dbReference type="EMBL" id="AMD93055.1"/>
    </source>
</evidence>
<accession>A0A0X8JQH1</accession>